<evidence type="ECO:0000313" key="3">
    <source>
        <dbReference type="EMBL" id="KAK9800306.1"/>
    </source>
</evidence>
<feature type="compositionally biased region" description="Polar residues" evidence="1">
    <location>
        <begin position="88"/>
        <end position="97"/>
    </location>
</feature>
<keyword evidence="4" id="KW-1185">Reference proteome</keyword>
<dbReference type="Proteomes" id="UP001465755">
    <property type="component" value="Unassembled WGS sequence"/>
</dbReference>
<comment type="caution">
    <text evidence="3">The sequence shown here is derived from an EMBL/GenBank/DDBJ whole genome shotgun (WGS) entry which is preliminary data.</text>
</comment>
<evidence type="ECO:0000259" key="2">
    <source>
        <dbReference type="Pfam" id="PF10382"/>
    </source>
</evidence>
<feature type="domain" description="5'-3' DNA helicase ZGRF1-like N-terminal" evidence="2">
    <location>
        <begin position="4"/>
        <end position="75"/>
    </location>
</feature>
<evidence type="ECO:0000256" key="1">
    <source>
        <dbReference type="SAM" id="MobiDB-lite"/>
    </source>
</evidence>
<feature type="region of interest" description="Disordered" evidence="1">
    <location>
        <begin position="75"/>
        <end position="97"/>
    </location>
</feature>
<gene>
    <name evidence="3" type="ORF">WJX73_010750</name>
</gene>
<accession>A0AAW1NZ94</accession>
<dbReference type="EMBL" id="JALJOQ010000083">
    <property type="protein sequence ID" value="KAK9800306.1"/>
    <property type="molecule type" value="Genomic_DNA"/>
</dbReference>
<dbReference type="InterPro" id="IPR018838">
    <property type="entry name" value="ZGRF1-like_N"/>
</dbReference>
<dbReference type="Pfam" id="PF10382">
    <property type="entry name" value="ZGRF1-like_N"/>
    <property type="match status" value="1"/>
</dbReference>
<protein>
    <recommendedName>
        <fullName evidence="2">5'-3' DNA helicase ZGRF1-like N-terminal domain-containing protein</fullName>
    </recommendedName>
</protein>
<evidence type="ECO:0000313" key="4">
    <source>
        <dbReference type="Proteomes" id="UP001465755"/>
    </source>
</evidence>
<dbReference type="AlphaFoldDB" id="A0AAW1NZ94"/>
<sequence length="97" mass="10827">MRARVLYTKHLTKKRKTWSDGYVEISPQRLATLSDEDGRTLGTARLSPSENWSEDTEDINSFEGYLVNIDELEASAAHRGRRPGNPTHAPQSAAATQ</sequence>
<name>A0AAW1NZ94_9CHLO</name>
<proteinExistence type="predicted"/>
<organism evidence="3 4">
    <name type="scientific">Symbiochloris irregularis</name>
    <dbReference type="NCBI Taxonomy" id="706552"/>
    <lineage>
        <taxon>Eukaryota</taxon>
        <taxon>Viridiplantae</taxon>
        <taxon>Chlorophyta</taxon>
        <taxon>core chlorophytes</taxon>
        <taxon>Trebouxiophyceae</taxon>
        <taxon>Trebouxiales</taxon>
        <taxon>Trebouxiaceae</taxon>
        <taxon>Symbiochloris</taxon>
    </lineage>
</organism>
<reference evidence="3 4" key="1">
    <citation type="journal article" date="2024" name="Nat. Commun.">
        <title>Phylogenomics reveals the evolutionary origins of lichenization in chlorophyte algae.</title>
        <authorList>
            <person name="Puginier C."/>
            <person name="Libourel C."/>
            <person name="Otte J."/>
            <person name="Skaloud P."/>
            <person name="Haon M."/>
            <person name="Grisel S."/>
            <person name="Petersen M."/>
            <person name="Berrin J.G."/>
            <person name="Delaux P.M."/>
            <person name="Dal Grande F."/>
            <person name="Keller J."/>
        </authorList>
    </citation>
    <scope>NUCLEOTIDE SEQUENCE [LARGE SCALE GENOMIC DNA]</scope>
    <source>
        <strain evidence="3 4">SAG 2036</strain>
    </source>
</reference>